<organism evidence="1 2">
    <name type="scientific">Neosartorya fischeri (strain ATCC 1020 / DSM 3700 / CBS 544.65 / FGSC A1164 / JCM 1740 / NRRL 181 / WB 181)</name>
    <name type="common">Aspergillus fischerianus</name>
    <dbReference type="NCBI Taxonomy" id="331117"/>
    <lineage>
        <taxon>Eukaryota</taxon>
        <taxon>Fungi</taxon>
        <taxon>Dikarya</taxon>
        <taxon>Ascomycota</taxon>
        <taxon>Pezizomycotina</taxon>
        <taxon>Eurotiomycetes</taxon>
        <taxon>Eurotiomycetidae</taxon>
        <taxon>Eurotiales</taxon>
        <taxon>Aspergillaceae</taxon>
        <taxon>Aspergillus</taxon>
        <taxon>Aspergillus subgen. Fumigati</taxon>
    </lineage>
</organism>
<dbReference type="Gene3D" id="3.40.50.150">
    <property type="entry name" value="Vaccinia Virus protein VP39"/>
    <property type="match status" value="1"/>
</dbReference>
<proteinExistence type="predicted"/>
<dbReference type="OMA" id="FAMHQCN"/>
<evidence type="ECO:0000313" key="1">
    <source>
        <dbReference type="EMBL" id="EAW22857.1"/>
    </source>
</evidence>
<dbReference type="InterPro" id="IPR029063">
    <property type="entry name" value="SAM-dependent_MTases_sf"/>
</dbReference>
<dbReference type="RefSeq" id="XP_001264754.1">
    <property type="nucleotide sequence ID" value="XM_001264753.1"/>
</dbReference>
<evidence type="ECO:0000313" key="2">
    <source>
        <dbReference type="Proteomes" id="UP000006702"/>
    </source>
</evidence>
<reference evidence="2" key="1">
    <citation type="journal article" date="2008" name="PLoS Genet.">
        <title>Genomic islands in the pathogenic filamentous fungus Aspergillus fumigatus.</title>
        <authorList>
            <person name="Fedorova N.D."/>
            <person name="Khaldi N."/>
            <person name="Joardar V.S."/>
            <person name="Maiti R."/>
            <person name="Amedeo P."/>
            <person name="Anderson M.J."/>
            <person name="Crabtree J."/>
            <person name="Silva J.C."/>
            <person name="Badger J.H."/>
            <person name="Albarraq A."/>
            <person name="Angiuoli S."/>
            <person name="Bussey H."/>
            <person name="Bowyer P."/>
            <person name="Cotty P.J."/>
            <person name="Dyer P.S."/>
            <person name="Egan A."/>
            <person name="Galens K."/>
            <person name="Fraser-Liggett C.M."/>
            <person name="Haas B.J."/>
            <person name="Inman J.M."/>
            <person name="Kent R."/>
            <person name="Lemieux S."/>
            <person name="Malavazi I."/>
            <person name="Orvis J."/>
            <person name="Roemer T."/>
            <person name="Ronning C.M."/>
            <person name="Sundaram J.P."/>
            <person name="Sutton G."/>
            <person name="Turner G."/>
            <person name="Venter J.C."/>
            <person name="White O.R."/>
            <person name="Whitty B.R."/>
            <person name="Youngman P."/>
            <person name="Wolfe K.H."/>
            <person name="Goldman G.H."/>
            <person name="Wortman J.R."/>
            <person name="Jiang B."/>
            <person name="Denning D.W."/>
            <person name="Nierman W.C."/>
        </authorList>
    </citation>
    <scope>NUCLEOTIDE SEQUENCE [LARGE SCALE GENOMIC DNA]</scope>
    <source>
        <strain evidence="2">ATCC 1020 / DSM 3700 / CBS 544.65 / FGSC A1164 / JCM 1740 / NRRL 181 / WB 181</strain>
    </source>
</reference>
<dbReference type="GeneID" id="4592092"/>
<dbReference type="EMBL" id="DS027688">
    <property type="protein sequence ID" value="EAW22857.1"/>
    <property type="molecule type" value="Genomic_DNA"/>
</dbReference>
<keyword evidence="2" id="KW-1185">Reference proteome</keyword>
<evidence type="ECO:0008006" key="3">
    <source>
        <dbReference type="Google" id="ProtNLM"/>
    </source>
</evidence>
<dbReference type="HOGENOM" id="CLU_010595_9_1_1"/>
<name>A1D364_NEOFI</name>
<dbReference type="SUPFAM" id="SSF53335">
    <property type="entry name" value="S-adenosyl-L-methionine-dependent methyltransferases"/>
    <property type="match status" value="1"/>
</dbReference>
<accession>A1D364</accession>
<dbReference type="eggNOG" id="ENOG502SNAB">
    <property type="taxonomic scope" value="Eukaryota"/>
</dbReference>
<dbReference type="OrthoDB" id="417697at2759"/>
<gene>
    <name evidence="1" type="ORF">NFIA_015500</name>
</gene>
<sequence length="292" mass="32772">MSSSPEYVFTRDYLDNNRINLQHYLVVQLFGYRIHPSIPVKDVNNLRIADVGTGTGIWLTDLADEFPATVQLDGLDISFDAAPPRDWLPPNMSLHHWDIKAEVPEHLVGVYDVVNVRHFVFVLQQPDLKGVLDNLFKLLSTSNSFYNFRISNSWFTEPGGYLQWTDFDMSSLRVEKINPDIKADANVKLMQLFQANDTRLRTAWGASLPSLFAQSGFTNVESDVKDAPPHLAVALHECGMLATEVLARNKAGGNEQMVQQLRQTLAEAAKETREGSVLAFTRLTVVGQKPSQ</sequence>
<dbReference type="CDD" id="cd02440">
    <property type="entry name" value="AdoMet_MTases"/>
    <property type="match status" value="1"/>
</dbReference>
<dbReference type="VEuPathDB" id="FungiDB:NFIA_015500"/>
<protein>
    <recommendedName>
        <fullName evidence="3">Methyltransferase domain-containing protein</fullName>
    </recommendedName>
</protein>
<dbReference type="Proteomes" id="UP000006702">
    <property type="component" value="Unassembled WGS sequence"/>
</dbReference>
<dbReference type="KEGG" id="nfi:NFIA_015500"/>
<dbReference type="AlphaFoldDB" id="A1D364"/>